<name>A0A9X2BYD5_9PROT</name>
<evidence type="ECO:0000313" key="8">
    <source>
        <dbReference type="Proteomes" id="UP001139516"/>
    </source>
</evidence>
<dbReference type="InterPro" id="IPR003439">
    <property type="entry name" value="ABC_transporter-like_ATP-bd"/>
</dbReference>
<feature type="compositionally biased region" description="Low complexity" evidence="5">
    <location>
        <begin position="1"/>
        <end position="16"/>
    </location>
</feature>
<dbReference type="PROSITE" id="PS00211">
    <property type="entry name" value="ABC_TRANSPORTER_1"/>
    <property type="match status" value="1"/>
</dbReference>
<evidence type="ECO:0000256" key="4">
    <source>
        <dbReference type="ARBA" id="ARBA00022840"/>
    </source>
</evidence>
<protein>
    <submittedName>
        <fullName evidence="7">ABC transporter ATP-binding protein</fullName>
    </submittedName>
</protein>
<dbReference type="CDD" id="cd03293">
    <property type="entry name" value="ABC_NrtD_SsuB_transporters"/>
    <property type="match status" value="1"/>
</dbReference>
<feature type="region of interest" description="Disordered" evidence="5">
    <location>
        <begin position="1"/>
        <end position="33"/>
    </location>
</feature>
<dbReference type="AlphaFoldDB" id="A0A9X2BYD5"/>
<evidence type="ECO:0000256" key="2">
    <source>
        <dbReference type="ARBA" id="ARBA00022448"/>
    </source>
</evidence>
<organism evidence="7 8">
    <name type="scientific">Roseomonas acroporae</name>
    <dbReference type="NCBI Taxonomy" id="2937791"/>
    <lineage>
        <taxon>Bacteria</taxon>
        <taxon>Pseudomonadati</taxon>
        <taxon>Pseudomonadota</taxon>
        <taxon>Alphaproteobacteria</taxon>
        <taxon>Acetobacterales</taxon>
        <taxon>Roseomonadaceae</taxon>
        <taxon>Roseomonas</taxon>
    </lineage>
</organism>
<dbReference type="InterPro" id="IPR050166">
    <property type="entry name" value="ABC_transporter_ATP-bind"/>
</dbReference>
<keyword evidence="4 7" id="KW-0067">ATP-binding</keyword>
<dbReference type="GO" id="GO:0005524">
    <property type="term" value="F:ATP binding"/>
    <property type="evidence" value="ECO:0007669"/>
    <property type="project" value="UniProtKB-KW"/>
</dbReference>
<dbReference type="PANTHER" id="PTHR42788">
    <property type="entry name" value="TAURINE IMPORT ATP-BINDING PROTEIN-RELATED"/>
    <property type="match status" value="1"/>
</dbReference>
<dbReference type="SMART" id="SM00382">
    <property type="entry name" value="AAA"/>
    <property type="match status" value="1"/>
</dbReference>
<evidence type="ECO:0000256" key="3">
    <source>
        <dbReference type="ARBA" id="ARBA00022741"/>
    </source>
</evidence>
<dbReference type="Proteomes" id="UP001139516">
    <property type="component" value="Unassembled WGS sequence"/>
</dbReference>
<accession>A0A9X2BYD5</accession>
<gene>
    <name evidence="7" type="ORF">M0638_16065</name>
</gene>
<dbReference type="PROSITE" id="PS50893">
    <property type="entry name" value="ABC_TRANSPORTER_2"/>
    <property type="match status" value="1"/>
</dbReference>
<proteinExistence type="inferred from homology"/>
<dbReference type="Pfam" id="PF00005">
    <property type="entry name" value="ABC_tran"/>
    <property type="match status" value="1"/>
</dbReference>
<dbReference type="InterPro" id="IPR003593">
    <property type="entry name" value="AAA+_ATPase"/>
</dbReference>
<dbReference type="InterPro" id="IPR017871">
    <property type="entry name" value="ABC_transporter-like_CS"/>
</dbReference>
<sequence>MNAPASAPKATALASPVPAGPQGSVQARPPTPRPDFIKVESARKVYATGRDTVEAVSDVSFSVTRGEFVAILGPSGCGKSTLLMMCAGLESITSGRIGIDSMPMTGPRESIGVMFQDSTLLPWKSVLENILFPVRIMRRPVRDYMDRARSLLAMTGLTGFEHKKPHQLSGGMRQRAAICRALVTDPDILLMDEPFSALDAMTRDEMNEALLGIWDRQPKTALFVTHSIREAVLLADRVLVMTRRPATVVEDLRIPFPRPRDPSIGESEEFNRLVRHLRGLIERGPRGAGAPPAMAATP</sequence>
<reference evidence="7" key="1">
    <citation type="submission" date="2022-04" db="EMBL/GenBank/DDBJ databases">
        <title>Roseomonas acroporae sp. nov., isolated from coral Acropora digitifera.</title>
        <authorList>
            <person name="Sun H."/>
        </authorList>
    </citation>
    <scope>NUCLEOTIDE SEQUENCE</scope>
    <source>
        <strain evidence="7">NAR14</strain>
    </source>
</reference>
<evidence type="ECO:0000259" key="6">
    <source>
        <dbReference type="PROSITE" id="PS50893"/>
    </source>
</evidence>
<keyword evidence="8" id="KW-1185">Reference proteome</keyword>
<evidence type="ECO:0000256" key="5">
    <source>
        <dbReference type="SAM" id="MobiDB-lite"/>
    </source>
</evidence>
<keyword evidence="3" id="KW-0547">Nucleotide-binding</keyword>
<evidence type="ECO:0000256" key="1">
    <source>
        <dbReference type="ARBA" id="ARBA00005417"/>
    </source>
</evidence>
<dbReference type="EMBL" id="JALPRX010000070">
    <property type="protein sequence ID" value="MCK8785895.1"/>
    <property type="molecule type" value="Genomic_DNA"/>
</dbReference>
<feature type="domain" description="ABC transporter" evidence="6">
    <location>
        <begin position="37"/>
        <end position="268"/>
    </location>
</feature>
<evidence type="ECO:0000313" key="7">
    <source>
        <dbReference type="EMBL" id="MCK8785895.1"/>
    </source>
</evidence>
<keyword evidence="2" id="KW-0813">Transport</keyword>
<dbReference type="SUPFAM" id="SSF52540">
    <property type="entry name" value="P-loop containing nucleoside triphosphate hydrolases"/>
    <property type="match status" value="1"/>
</dbReference>
<comment type="caution">
    <text evidence="7">The sequence shown here is derived from an EMBL/GenBank/DDBJ whole genome shotgun (WGS) entry which is preliminary data.</text>
</comment>
<dbReference type="PANTHER" id="PTHR42788:SF13">
    <property type="entry name" value="ALIPHATIC SULFONATES IMPORT ATP-BINDING PROTEIN SSUB"/>
    <property type="match status" value="1"/>
</dbReference>
<dbReference type="GO" id="GO:0016887">
    <property type="term" value="F:ATP hydrolysis activity"/>
    <property type="evidence" value="ECO:0007669"/>
    <property type="project" value="InterPro"/>
</dbReference>
<dbReference type="Gene3D" id="3.40.50.300">
    <property type="entry name" value="P-loop containing nucleotide triphosphate hydrolases"/>
    <property type="match status" value="1"/>
</dbReference>
<comment type="similarity">
    <text evidence="1">Belongs to the ABC transporter superfamily.</text>
</comment>
<dbReference type="InterPro" id="IPR027417">
    <property type="entry name" value="P-loop_NTPase"/>
</dbReference>